<dbReference type="SUPFAM" id="SSF51905">
    <property type="entry name" value="FAD/NAD(P)-binding domain"/>
    <property type="match status" value="1"/>
</dbReference>
<gene>
    <name evidence="2" type="ORF">FHS81_002550</name>
</gene>
<accession>A0A7W5Z5M8</accession>
<dbReference type="PANTHER" id="PTHR43539:SF91">
    <property type="entry name" value="FAD-DEPENDENT URATE HYDROXYLASE"/>
    <property type="match status" value="1"/>
</dbReference>
<dbReference type="Proteomes" id="UP000537592">
    <property type="component" value="Unassembled WGS sequence"/>
</dbReference>
<organism evidence="2 3">
    <name type="scientific">Pseudochelatococcus contaminans</name>
    <dbReference type="NCBI Taxonomy" id="1538103"/>
    <lineage>
        <taxon>Bacteria</taxon>
        <taxon>Pseudomonadati</taxon>
        <taxon>Pseudomonadota</taxon>
        <taxon>Alphaproteobacteria</taxon>
        <taxon>Hyphomicrobiales</taxon>
        <taxon>Chelatococcaceae</taxon>
        <taxon>Pseudochelatococcus</taxon>
    </lineage>
</organism>
<dbReference type="GO" id="GO:0004497">
    <property type="term" value="F:monooxygenase activity"/>
    <property type="evidence" value="ECO:0007669"/>
    <property type="project" value="TreeGrafter"/>
</dbReference>
<dbReference type="Pfam" id="PF13738">
    <property type="entry name" value="Pyr_redox_3"/>
    <property type="match status" value="1"/>
</dbReference>
<keyword evidence="1" id="KW-0560">Oxidoreductase</keyword>
<dbReference type="EMBL" id="JACICC010000006">
    <property type="protein sequence ID" value="MBB3810449.1"/>
    <property type="molecule type" value="Genomic_DNA"/>
</dbReference>
<protein>
    <submittedName>
        <fullName evidence="2">Cation diffusion facilitator CzcD-associated flavoprotein CzcO</fullName>
    </submittedName>
</protein>
<reference evidence="2 3" key="1">
    <citation type="submission" date="2020-08" db="EMBL/GenBank/DDBJ databases">
        <title>Genomic Encyclopedia of Type Strains, Phase IV (KMG-IV): sequencing the most valuable type-strain genomes for metagenomic binning, comparative biology and taxonomic classification.</title>
        <authorList>
            <person name="Goeker M."/>
        </authorList>
    </citation>
    <scope>NUCLEOTIDE SEQUENCE [LARGE SCALE GENOMIC DNA]</scope>
    <source>
        <strain evidence="2 3">DSM 28760</strain>
    </source>
</reference>
<name>A0A7W5Z5M8_9HYPH</name>
<dbReference type="AlphaFoldDB" id="A0A7W5Z5M8"/>
<dbReference type="GO" id="GO:0050660">
    <property type="term" value="F:flavin adenine dinucleotide binding"/>
    <property type="evidence" value="ECO:0007669"/>
    <property type="project" value="TreeGrafter"/>
</dbReference>
<proteinExistence type="predicted"/>
<dbReference type="RefSeq" id="WP_183753435.1">
    <property type="nucleotide sequence ID" value="NZ_JACICC010000006.1"/>
</dbReference>
<evidence type="ECO:0000256" key="1">
    <source>
        <dbReference type="ARBA" id="ARBA00023002"/>
    </source>
</evidence>
<keyword evidence="3" id="KW-1185">Reference proteome</keyword>
<dbReference type="InterPro" id="IPR036188">
    <property type="entry name" value="FAD/NAD-bd_sf"/>
</dbReference>
<evidence type="ECO:0000313" key="2">
    <source>
        <dbReference type="EMBL" id="MBB3810449.1"/>
    </source>
</evidence>
<dbReference type="Gene3D" id="3.50.50.60">
    <property type="entry name" value="FAD/NAD(P)-binding domain"/>
    <property type="match status" value="1"/>
</dbReference>
<dbReference type="PANTHER" id="PTHR43539">
    <property type="entry name" value="FLAVIN-BINDING MONOOXYGENASE-LIKE PROTEIN (AFU_ORTHOLOGUE AFUA_4G09220)"/>
    <property type="match status" value="1"/>
</dbReference>
<dbReference type="InterPro" id="IPR050982">
    <property type="entry name" value="Auxin_biosynth/cation_transpt"/>
</dbReference>
<evidence type="ECO:0000313" key="3">
    <source>
        <dbReference type="Proteomes" id="UP000537592"/>
    </source>
</evidence>
<comment type="caution">
    <text evidence="2">The sequence shown here is derived from an EMBL/GenBank/DDBJ whole genome shotgun (WGS) entry which is preliminary data.</text>
</comment>
<sequence>MSRLDLLNEQVRRIFDYQDIKVADWVTAREGVDHNVLIVGGGQSGLSLAFALARAGIGKVSVVDAHAKGQAGIWKRTARMRTLRTLKTLVGPDIGLTALSFPSWYEAVHGEGAFQDVARIPRLEWDAYLQWFAERTQIDVRHGVRVVGVEPAGDALRVHLDIDGTPAVEITRKLVLASGIDSLGGAFIPPIISGSLPQSLYRHTSEEIDYKALAGKKVGVIGAASSAFDAAAEALEAGAEAVHVLSRRAEVPALSILRQRGYPGVADRFHLLPDALRWTLVNTVLRAGSPPPADSITRATVFPNFHLHLGAELTDVSVNDGRIQARVNDEAFTFDFVIAGTGFVQRPATAPALSAIADDIALWRDRYTPPAGEENEALLDYPYLGTGFEFTEKEPGTAPYVGSIFCYTNAAQLSFGRLIGDIPTIKWGIPHLANAIGDSLFFEDQQDHVRRITAPVAAPDFTRDVYASSVWNNRASAASEDKEQLAVT</sequence>